<organism evidence="1 2">
    <name type="scientific">Caerostris extrusa</name>
    <name type="common">Bark spider</name>
    <name type="synonym">Caerostris bankana</name>
    <dbReference type="NCBI Taxonomy" id="172846"/>
    <lineage>
        <taxon>Eukaryota</taxon>
        <taxon>Metazoa</taxon>
        <taxon>Ecdysozoa</taxon>
        <taxon>Arthropoda</taxon>
        <taxon>Chelicerata</taxon>
        <taxon>Arachnida</taxon>
        <taxon>Araneae</taxon>
        <taxon>Araneomorphae</taxon>
        <taxon>Entelegynae</taxon>
        <taxon>Araneoidea</taxon>
        <taxon>Araneidae</taxon>
        <taxon>Caerostris</taxon>
    </lineage>
</organism>
<keyword evidence="2" id="KW-1185">Reference proteome</keyword>
<proteinExistence type="predicted"/>
<accession>A0AAV4R959</accession>
<dbReference type="AlphaFoldDB" id="A0AAV4R959"/>
<evidence type="ECO:0000313" key="2">
    <source>
        <dbReference type="Proteomes" id="UP001054945"/>
    </source>
</evidence>
<name>A0AAV4R959_CAEEX</name>
<protein>
    <submittedName>
        <fullName evidence="1">Uncharacterized protein</fullName>
    </submittedName>
</protein>
<evidence type="ECO:0000313" key="1">
    <source>
        <dbReference type="EMBL" id="GIY18010.1"/>
    </source>
</evidence>
<gene>
    <name evidence="1" type="ORF">CEXT_613461</name>
</gene>
<sequence>MAVCLIGPMHFRESGAKRKTKRTCDGGPVALVRLYTRLVLWTTVSSIVHISCVAVSLKVAARTTSSMRPSGQCVLQAPPRLQELVACLAAADFTSESCFHLCCASSGKEAAL</sequence>
<comment type="caution">
    <text evidence="1">The sequence shown here is derived from an EMBL/GenBank/DDBJ whole genome shotgun (WGS) entry which is preliminary data.</text>
</comment>
<dbReference type="Proteomes" id="UP001054945">
    <property type="component" value="Unassembled WGS sequence"/>
</dbReference>
<dbReference type="EMBL" id="BPLR01007571">
    <property type="protein sequence ID" value="GIY18010.1"/>
    <property type="molecule type" value="Genomic_DNA"/>
</dbReference>
<reference evidence="1 2" key="1">
    <citation type="submission" date="2021-06" db="EMBL/GenBank/DDBJ databases">
        <title>Caerostris extrusa draft genome.</title>
        <authorList>
            <person name="Kono N."/>
            <person name="Arakawa K."/>
        </authorList>
    </citation>
    <scope>NUCLEOTIDE SEQUENCE [LARGE SCALE GENOMIC DNA]</scope>
</reference>